<dbReference type="GO" id="GO:0005615">
    <property type="term" value="C:extracellular space"/>
    <property type="evidence" value="ECO:0007669"/>
    <property type="project" value="TreeGrafter"/>
</dbReference>
<dbReference type="InterPro" id="IPR050904">
    <property type="entry name" value="Adhesion/Biosynth-related"/>
</dbReference>
<dbReference type="RefSeq" id="WP_252113464.1">
    <property type="nucleotide sequence ID" value="NZ_JAMSHT010000001.1"/>
</dbReference>
<dbReference type="Pfam" id="PF02469">
    <property type="entry name" value="Fasciclin"/>
    <property type="match status" value="1"/>
</dbReference>
<evidence type="ECO:0000313" key="4">
    <source>
        <dbReference type="Proteomes" id="UP001155128"/>
    </source>
</evidence>
<proteinExistence type="predicted"/>
<dbReference type="PANTHER" id="PTHR10900">
    <property type="entry name" value="PERIOSTIN-RELATED"/>
    <property type="match status" value="1"/>
</dbReference>
<dbReference type="EMBL" id="JAMSHT010000001">
    <property type="protein sequence ID" value="MCM8557421.1"/>
    <property type="molecule type" value="Genomic_DNA"/>
</dbReference>
<gene>
    <name evidence="3" type="ORF">NDO55_06270</name>
</gene>
<dbReference type="InterPro" id="IPR036378">
    <property type="entry name" value="FAS1_dom_sf"/>
</dbReference>
<dbReference type="Proteomes" id="UP001155128">
    <property type="component" value="Unassembled WGS sequence"/>
</dbReference>
<keyword evidence="1" id="KW-0732">Signal</keyword>
<organism evidence="3 4">
    <name type="scientific">Sphingomicrobium sediminis</name>
    <dbReference type="NCBI Taxonomy" id="2950949"/>
    <lineage>
        <taxon>Bacteria</taxon>
        <taxon>Pseudomonadati</taxon>
        <taxon>Pseudomonadota</taxon>
        <taxon>Alphaproteobacteria</taxon>
        <taxon>Sphingomonadales</taxon>
        <taxon>Sphingomonadaceae</taxon>
        <taxon>Sphingomicrobium</taxon>
    </lineage>
</organism>
<sequence>MKFTKTLLAAAALATATAVPASAGHHHNSQPDIVAAAASNDNFETLVAAVKAAGLVETLQGDGPFTVFAPTDRAFAKLPDGTVGALVQPENRDALTGILTYHVVAGEFKAADVLDLVRRHGGSAAIPTVQGGELIASLSDGELILTDEQGNRIAVTQTDLDVSNGVIHVIDGVLMP</sequence>
<dbReference type="SUPFAM" id="SSF82153">
    <property type="entry name" value="FAS1 domain"/>
    <property type="match status" value="1"/>
</dbReference>
<evidence type="ECO:0000256" key="1">
    <source>
        <dbReference type="SAM" id="SignalP"/>
    </source>
</evidence>
<comment type="caution">
    <text evidence="3">The sequence shown here is derived from an EMBL/GenBank/DDBJ whole genome shotgun (WGS) entry which is preliminary data.</text>
</comment>
<accession>A0A9X2EH83</accession>
<dbReference type="PANTHER" id="PTHR10900:SF77">
    <property type="entry name" value="FI19380P1"/>
    <property type="match status" value="1"/>
</dbReference>
<feature type="domain" description="FAS1" evidence="2">
    <location>
        <begin position="30"/>
        <end position="174"/>
    </location>
</feature>
<reference evidence="3" key="1">
    <citation type="submission" date="2022-06" db="EMBL/GenBank/DDBJ databases">
        <title>Sphingomicrobium sedimins sp. nov., a marine bacterium isolated from tidal flat.</title>
        <authorList>
            <person name="Kim C.-H."/>
            <person name="Yoo Y."/>
            <person name="Kim J.-J."/>
        </authorList>
    </citation>
    <scope>NUCLEOTIDE SEQUENCE</scope>
    <source>
        <strain evidence="3">GRR-S6-50</strain>
    </source>
</reference>
<feature type="signal peptide" evidence="1">
    <location>
        <begin position="1"/>
        <end position="23"/>
    </location>
</feature>
<dbReference type="PROSITE" id="PS50213">
    <property type="entry name" value="FAS1"/>
    <property type="match status" value="1"/>
</dbReference>
<name>A0A9X2EH83_9SPHN</name>
<dbReference type="AlphaFoldDB" id="A0A9X2EH83"/>
<dbReference type="InterPro" id="IPR000782">
    <property type="entry name" value="FAS1_domain"/>
</dbReference>
<evidence type="ECO:0000313" key="3">
    <source>
        <dbReference type="EMBL" id="MCM8557421.1"/>
    </source>
</evidence>
<evidence type="ECO:0000259" key="2">
    <source>
        <dbReference type="PROSITE" id="PS50213"/>
    </source>
</evidence>
<keyword evidence="4" id="KW-1185">Reference proteome</keyword>
<dbReference type="SMART" id="SM00554">
    <property type="entry name" value="FAS1"/>
    <property type="match status" value="1"/>
</dbReference>
<protein>
    <submittedName>
        <fullName evidence="3">Fasciclin domain-containing protein</fullName>
    </submittedName>
</protein>
<feature type="chain" id="PRO_5040719697" evidence="1">
    <location>
        <begin position="24"/>
        <end position="176"/>
    </location>
</feature>
<dbReference type="Gene3D" id="2.30.180.10">
    <property type="entry name" value="FAS1 domain"/>
    <property type="match status" value="1"/>
</dbReference>
<dbReference type="FunFam" id="2.30.180.10:FF:000014">
    <property type="entry name" value="Stabilin 1"/>
    <property type="match status" value="1"/>
</dbReference>